<name>A0ABW6JM62_STRCE</name>
<comment type="caution">
    <text evidence="3">The sequence shown here is derived from an EMBL/GenBank/DDBJ whole genome shotgun (WGS) entry which is preliminary data.</text>
</comment>
<dbReference type="PROSITE" id="PS51278">
    <property type="entry name" value="GATASE_TYPE_2"/>
    <property type="match status" value="1"/>
</dbReference>
<evidence type="ECO:0000259" key="2">
    <source>
        <dbReference type="PROSITE" id="PS51278"/>
    </source>
</evidence>
<feature type="region of interest" description="Disordered" evidence="1">
    <location>
        <begin position="21"/>
        <end position="49"/>
    </location>
</feature>
<feature type="domain" description="Glutamine amidotransferase type-2" evidence="2">
    <location>
        <begin position="2"/>
        <end position="196"/>
    </location>
</feature>
<dbReference type="Pfam" id="PF13522">
    <property type="entry name" value="GATase_6"/>
    <property type="match status" value="1"/>
</dbReference>
<dbReference type="Gene3D" id="3.60.20.10">
    <property type="entry name" value="Glutamine Phosphoribosylpyrophosphate, subunit 1, domain 1"/>
    <property type="match status" value="1"/>
</dbReference>
<keyword evidence="4" id="KW-1185">Reference proteome</keyword>
<dbReference type="EMBL" id="JBHVBU010000058">
    <property type="protein sequence ID" value="MFE7965390.1"/>
    <property type="molecule type" value="Genomic_DNA"/>
</dbReference>
<sequence>MCGLFAFTGTHPDPTLLTAAAQGAAARGPHGHGWTTHPDTATHHAPGPMDTTRVAALTAPRILGHARLATRGDYRDLAGLQPCHADGHHIAHNGTIRNWTDLDPDAPSDSVALTRLYARHRAAGAGPATALRATLDACDTPAWALLVLDATGVLLAWRNQLPLWRYDHPTGVYYSSRRFTDDATELAPNALTVETS</sequence>
<dbReference type="Proteomes" id="UP001600650">
    <property type="component" value="Unassembled WGS sequence"/>
</dbReference>
<dbReference type="InterPro" id="IPR017932">
    <property type="entry name" value="GATase_2_dom"/>
</dbReference>
<accession>A0ABW6JM62</accession>
<evidence type="ECO:0000256" key="1">
    <source>
        <dbReference type="SAM" id="MobiDB-lite"/>
    </source>
</evidence>
<feature type="compositionally biased region" description="Low complexity" evidence="1">
    <location>
        <begin position="21"/>
        <end position="46"/>
    </location>
</feature>
<protein>
    <recommendedName>
        <fullName evidence="2">Glutamine amidotransferase type-2 domain-containing protein</fullName>
    </recommendedName>
</protein>
<dbReference type="RefSeq" id="WP_381727252.1">
    <property type="nucleotide sequence ID" value="NZ_JBHVBU010000058.1"/>
</dbReference>
<organism evidence="3 4">
    <name type="scientific">Streptomyces cellulosae</name>
    <dbReference type="NCBI Taxonomy" id="1968"/>
    <lineage>
        <taxon>Bacteria</taxon>
        <taxon>Bacillati</taxon>
        <taxon>Actinomycetota</taxon>
        <taxon>Actinomycetes</taxon>
        <taxon>Kitasatosporales</taxon>
        <taxon>Streptomycetaceae</taxon>
        <taxon>Streptomyces</taxon>
    </lineage>
</organism>
<evidence type="ECO:0000313" key="4">
    <source>
        <dbReference type="Proteomes" id="UP001600650"/>
    </source>
</evidence>
<reference evidence="3 4" key="1">
    <citation type="submission" date="2024-09" db="EMBL/GenBank/DDBJ databases">
        <title>The Natural Products Discovery Center: Release of the First 8490 Sequenced Strains for Exploring Actinobacteria Biosynthetic Diversity.</title>
        <authorList>
            <person name="Kalkreuter E."/>
            <person name="Kautsar S.A."/>
            <person name="Yang D."/>
            <person name="Bader C.D."/>
            <person name="Teijaro C.N."/>
            <person name="Fluegel L."/>
            <person name="Davis C.M."/>
            <person name="Simpson J.R."/>
            <person name="Lauterbach L."/>
            <person name="Steele A.D."/>
            <person name="Gui C."/>
            <person name="Meng S."/>
            <person name="Li G."/>
            <person name="Viehrig K."/>
            <person name="Ye F."/>
            <person name="Su P."/>
            <person name="Kiefer A.F."/>
            <person name="Nichols A."/>
            <person name="Cepeda A.J."/>
            <person name="Yan W."/>
            <person name="Fan B."/>
            <person name="Jiang Y."/>
            <person name="Adhikari A."/>
            <person name="Zheng C.-J."/>
            <person name="Schuster L."/>
            <person name="Cowan T.M."/>
            <person name="Smanski M.J."/>
            <person name="Chevrette M.G."/>
            <person name="De Carvalho L.P.S."/>
            <person name="Shen B."/>
        </authorList>
    </citation>
    <scope>NUCLEOTIDE SEQUENCE [LARGE SCALE GENOMIC DNA]</scope>
    <source>
        <strain evidence="3 4">NPDC057399</strain>
    </source>
</reference>
<proteinExistence type="predicted"/>
<evidence type="ECO:0000313" key="3">
    <source>
        <dbReference type="EMBL" id="MFE7965390.1"/>
    </source>
</evidence>
<gene>
    <name evidence="3" type="ORF">ACFU0X_20540</name>
</gene>
<dbReference type="InterPro" id="IPR029055">
    <property type="entry name" value="Ntn_hydrolases_N"/>
</dbReference>
<dbReference type="SUPFAM" id="SSF56235">
    <property type="entry name" value="N-terminal nucleophile aminohydrolases (Ntn hydrolases)"/>
    <property type="match status" value="1"/>
</dbReference>